<dbReference type="AlphaFoldDB" id="A0A512BXX2"/>
<dbReference type="PANTHER" id="PTHR43736">
    <property type="entry name" value="ADP-RIBOSE PYROPHOSPHATASE"/>
    <property type="match status" value="1"/>
</dbReference>
<comment type="caution">
    <text evidence="3">The sequence shown here is derived from an EMBL/GenBank/DDBJ whole genome shotgun (WGS) entry which is preliminary data.</text>
</comment>
<dbReference type="Pfam" id="PF00293">
    <property type="entry name" value="NUDIX"/>
    <property type="match status" value="1"/>
</dbReference>
<dbReference type="GO" id="GO:0016787">
    <property type="term" value="F:hydrolase activity"/>
    <property type="evidence" value="ECO:0007669"/>
    <property type="project" value="UniProtKB-KW"/>
</dbReference>
<sequence>MNGQALSPSPIPAVIAVVVHEGQALLVRRANPPDVGLWGFPGGKIDYGETVSDAALRELFEETSIIARARDVITTLDIFERAGDQSLKRHFILIAVRCEWICGLPEAGDDALEARWFPVTELHSGRTDMSANVDIVARRAEELASREMTGLKSH</sequence>
<keyword evidence="4" id="KW-1185">Reference proteome</keyword>
<dbReference type="Gene3D" id="3.90.79.10">
    <property type="entry name" value="Nucleoside Triphosphate Pyrophosphohydrolase"/>
    <property type="match status" value="1"/>
</dbReference>
<dbReference type="InterPro" id="IPR020476">
    <property type="entry name" value="Nudix_hydrolase"/>
</dbReference>
<dbReference type="InterPro" id="IPR015797">
    <property type="entry name" value="NUDIX_hydrolase-like_dom_sf"/>
</dbReference>
<proteinExistence type="predicted"/>
<dbReference type="EMBL" id="BJYU01000075">
    <property type="protein sequence ID" value="GEO16792.1"/>
    <property type="molecule type" value="Genomic_DNA"/>
</dbReference>
<evidence type="ECO:0000313" key="3">
    <source>
        <dbReference type="EMBL" id="GEO16792.1"/>
    </source>
</evidence>
<keyword evidence="1" id="KW-0378">Hydrolase</keyword>
<accession>A0A512BXX2</accession>
<dbReference type="CDD" id="cd04673">
    <property type="entry name" value="NUDIX_ADPRase"/>
    <property type="match status" value="1"/>
</dbReference>
<dbReference type="Proteomes" id="UP000321085">
    <property type="component" value="Unassembled WGS sequence"/>
</dbReference>
<evidence type="ECO:0000313" key="4">
    <source>
        <dbReference type="Proteomes" id="UP000321085"/>
    </source>
</evidence>
<name>A0A512BXX2_9HYPH</name>
<dbReference type="PANTHER" id="PTHR43736:SF1">
    <property type="entry name" value="DIHYDRONEOPTERIN TRIPHOSPHATE DIPHOSPHATASE"/>
    <property type="match status" value="1"/>
</dbReference>
<evidence type="ECO:0000259" key="2">
    <source>
        <dbReference type="PROSITE" id="PS51462"/>
    </source>
</evidence>
<reference evidence="3 4" key="1">
    <citation type="submission" date="2019-07" db="EMBL/GenBank/DDBJ databases">
        <title>Whole genome shotgun sequence of Microvirga aerophila NBRC 106136.</title>
        <authorList>
            <person name="Hosoyama A."/>
            <person name="Uohara A."/>
            <person name="Ohji S."/>
            <person name="Ichikawa N."/>
        </authorList>
    </citation>
    <scope>NUCLEOTIDE SEQUENCE [LARGE SCALE GENOMIC DNA]</scope>
    <source>
        <strain evidence="3 4">NBRC 106136</strain>
    </source>
</reference>
<feature type="domain" description="Nudix hydrolase" evidence="2">
    <location>
        <begin position="9"/>
        <end position="142"/>
    </location>
</feature>
<dbReference type="InterPro" id="IPR000086">
    <property type="entry name" value="NUDIX_hydrolase_dom"/>
</dbReference>
<dbReference type="RefSeq" id="WP_114185498.1">
    <property type="nucleotide sequence ID" value="NZ_BJYU01000075.1"/>
</dbReference>
<dbReference type="OrthoDB" id="9761969at2"/>
<dbReference type="SUPFAM" id="SSF55811">
    <property type="entry name" value="Nudix"/>
    <property type="match status" value="1"/>
</dbReference>
<gene>
    <name evidence="3" type="ORF">MAE02_44880</name>
</gene>
<evidence type="ECO:0000256" key="1">
    <source>
        <dbReference type="ARBA" id="ARBA00022801"/>
    </source>
</evidence>
<dbReference type="PRINTS" id="PR00502">
    <property type="entry name" value="NUDIXFAMILY"/>
</dbReference>
<organism evidence="3 4">
    <name type="scientific">Microvirga aerophila</name>
    <dbReference type="NCBI Taxonomy" id="670291"/>
    <lineage>
        <taxon>Bacteria</taxon>
        <taxon>Pseudomonadati</taxon>
        <taxon>Pseudomonadota</taxon>
        <taxon>Alphaproteobacteria</taxon>
        <taxon>Hyphomicrobiales</taxon>
        <taxon>Methylobacteriaceae</taxon>
        <taxon>Microvirga</taxon>
    </lineage>
</organism>
<protein>
    <recommendedName>
        <fullName evidence="2">Nudix hydrolase domain-containing protein</fullName>
    </recommendedName>
</protein>
<dbReference type="PROSITE" id="PS51462">
    <property type="entry name" value="NUDIX"/>
    <property type="match status" value="1"/>
</dbReference>